<dbReference type="GO" id="GO:0035591">
    <property type="term" value="F:signaling adaptor activity"/>
    <property type="evidence" value="ECO:0007669"/>
    <property type="project" value="TreeGrafter"/>
</dbReference>
<sequence length="833" mass="91964">MRRTFLHLLWGLLLLLVTVPQVSAKGKITMTIGRSVGEKIQINMKAVGDDVSMVGVKEPAKVGYRLYTLTSSTVVVEGDITFFAANENDITNIDLSLCESLETLQLSSNRIASLDLSHNKKLKTLFCYANQMSTLTLGALPNLTDLRCHTNNIERLELEKLPALKKLWVYQNAISELDVSGNLLLEELFCEENPLETLDLSHNLELKNFYCSKTGRLKSLNIEKNKKLVDFHCYGNKLEEIILPDAPHIKRVACFENKISDENMKKLVEALPSREGKSAGVFIVVSIGGDEEFNVCSRASVKIAKDKNWKVQAYAQNGQYTDYEGNGGDEPTDSSFIRFRTEKPVGSELIFYGKLNGEDISVEGATITLEKPTTLRVKLQKQEVLIKADFFAFAAQNAEITEFEFKQPHLLSLYLDRNKLKEINLRDLPSLIALNVEKNEIEQLDLSELTALEKLMCGSNQIKNLPLRANIKLVELKCENNLIKQLDLFGNTSIGKVVCHNNKISKSRAVTFFRNLPHFGNTNYANSGLIVFTDTKSATEENRAYKIDVSSTIAKGYKVADFSAGQTDQAHNLLLPPYEGVEGGEEGRDWKIYVGGTQIMAANAEDILEDGGSAVYDPESRVLTLTNVNENAVGGAALANSGVDGLTVKVVGENVLRASDNYVGFGVSRTTRFIGPGSLTIESLKSAGVNLNKTQITFDNCDINIIGKVGIAGVNGKSGEKVTVKNSDVAITGEFGAFFMADLVLEGCDFEQKDEVSYSAVDKMVVGKNKKLFQGTFKIKRTEIDSISTIVDDTNDVIAAIYNLQGFRYENLQPGVNILRLKSGKTKKVIVRQ</sequence>
<protein>
    <recommendedName>
        <fullName evidence="5">Leucine rich repeat-containing protein</fullName>
    </recommendedName>
</protein>
<dbReference type="OrthoDB" id="1014791at2"/>
<name>A0A1T4M2B1_9PORP</name>
<dbReference type="InterPro" id="IPR032675">
    <property type="entry name" value="LRR_dom_sf"/>
</dbReference>
<evidence type="ECO:0000313" key="3">
    <source>
        <dbReference type="EMBL" id="SJZ61061.1"/>
    </source>
</evidence>
<dbReference type="PROSITE" id="PS51450">
    <property type="entry name" value="LRR"/>
    <property type="match status" value="1"/>
</dbReference>
<dbReference type="Gene3D" id="3.80.10.10">
    <property type="entry name" value="Ribonuclease Inhibitor"/>
    <property type="match status" value="2"/>
</dbReference>
<evidence type="ECO:0000256" key="2">
    <source>
        <dbReference type="ARBA" id="ARBA00022737"/>
    </source>
</evidence>
<reference evidence="4" key="1">
    <citation type="submission" date="2017-02" db="EMBL/GenBank/DDBJ databases">
        <authorList>
            <person name="Varghese N."/>
            <person name="Submissions S."/>
        </authorList>
    </citation>
    <scope>NUCLEOTIDE SEQUENCE [LARGE SCALE GENOMIC DNA]</scope>
    <source>
        <strain evidence="4">ATCC 51356</strain>
    </source>
</reference>
<dbReference type="Proteomes" id="UP000190121">
    <property type="component" value="Unassembled WGS sequence"/>
</dbReference>
<dbReference type="EMBL" id="FUXE01000005">
    <property type="protein sequence ID" value="SJZ61061.1"/>
    <property type="molecule type" value="Genomic_DNA"/>
</dbReference>
<keyword evidence="4" id="KW-1185">Reference proteome</keyword>
<gene>
    <name evidence="3" type="ORF">SAMN02745171_00601</name>
</gene>
<organism evidence="3 4">
    <name type="scientific">Porphyromonas circumdentaria</name>
    <dbReference type="NCBI Taxonomy" id="29524"/>
    <lineage>
        <taxon>Bacteria</taxon>
        <taxon>Pseudomonadati</taxon>
        <taxon>Bacteroidota</taxon>
        <taxon>Bacteroidia</taxon>
        <taxon>Bacteroidales</taxon>
        <taxon>Porphyromonadaceae</taxon>
        <taxon>Porphyromonas</taxon>
    </lineage>
</organism>
<accession>A0A1T4M2B1</accession>
<dbReference type="InterPro" id="IPR001611">
    <property type="entry name" value="Leu-rich_rpt"/>
</dbReference>
<proteinExistence type="predicted"/>
<dbReference type="AlphaFoldDB" id="A0A1T4M2B1"/>
<dbReference type="RefSeq" id="WP_143742595.1">
    <property type="nucleotide sequence ID" value="NZ_FUXE01000005.1"/>
</dbReference>
<dbReference type="PANTHER" id="PTHR47566:SF1">
    <property type="entry name" value="PROTEIN NUD1"/>
    <property type="match status" value="1"/>
</dbReference>
<dbReference type="InterPro" id="IPR052574">
    <property type="entry name" value="CDIRP"/>
</dbReference>
<evidence type="ECO:0008006" key="5">
    <source>
        <dbReference type="Google" id="ProtNLM"/>
    </source>
</evidence>
<evidence type="ECO:0000256" key="1">
    <source>
        <dbReference type="ARBA" id="ARBA00022614"/>
    </source>
</evidence>
<keyword evidence="1" id="KW-0433">Leucine-rich repeat</keyword>
<evidence type="ECO:0000313" key="4">
    <source>
        <dbReference type="Proteomes" id="UP000190121"/>
    </source>
</evidence>
<dbReference type="SUPFAM" id="SSF52058">
    <property type="entry name" value="L domain-like"/>
    <property type="match status" value="2"/>
</dbReference>
<keyword evidence="2" id="KW-0677">Repeat</keyword>
<dbReference type="PANTHER" id="PTHR47566">
    <property type="match status" value="1"/>
</dbReference>